<dbReference type="RefSeq" id="WP_123683087.1">
    <property type="nucleotide sequence ID" value="NZ_RKHY01000001.1"/>
</dbReference>
<dbReference type="GeneID" id="301842556"/>
<dbReference type="Pfam" id="PF12680">
    <property type="entry name" value="SnoaL_2"/>
    <property type="match status" value="1"/>
</dbReference>
<dbReference type="EMBL" id="RKHY01000001">
    <property type="protein sequence ID" value="ROS38813.1"/>
    <property type="molecule type" value="Genomic_DNA"/>
</dbReference>
<organism evidence="2 3">
    <name type="scientific">Amycolatopsis thermoflava</name>
    <dbReference type="NCBI Taxonomy" id="84480"/>
    <lineage>
        <taxon>Bacteria</taxon>
        <taxon>Bacillati</taxon>
        <taxon>Actinomycetota</taxon>
        <taxon>Actinomycetes</taxon>
        <taxon>Pseudonocardiales</taxon>
        <taxon>Pseudonocardiaceae</taxon>
        <taxon>Amycolatopsis</taxon>
        <taxon>Amycolatopsis methanolica group</taxon>
    </lineage>
</organism>
<reference evidence="2 3" key="1">
    <citation type="submission" date="2018-11" db="EMBL/GenBank/DDBJ databases">
        <title>Sequencing the genomes of 1000 actinobacteria strains.</title>
        <authorList>
            <person name="Klenk H.-P."/>
        </authorList>
    </citation>
    <scope>NUCLEOTIDE SEQUENCE [LARGE SCALE GENOMIC DNA]</scope>
    <source>
        <strain evidence="2 3">DSM 44348</strain>
    </source>
</reference>
<gene>
    <name evidence="2" type="ORF">EDD35_1101</name>
</gene>
<comment type="caution">
    <text evidence="2">The sequence shown here is derived from an EMBL/GenBank/DDBJ whole genome shotgun (WGS) entry which is preliminary data.</text>
</comment>
<evidence type="ECO:0000259" key="1">
    <source>
        <dbReference type="Pfam" id="PF12680"/>
    </source>
</evidence>
<evidence type="ECO:0000313" key="3">
    <source>
        <dbReference type="Proteomes" id="UP000274843"/>
    </source>
</evidence>
<sequence length="151" mass="16957">MTLSPADRRRRAHEALDRLHERVLAHDMDGFADVFAPGGVMEFPFAPPGWPILRGREAVREYVRDYTDNVDITAITSQTRHETTDPDVLIVEWEVDGTALRTGLPYRMRYVNVVRVGAEGIESLRDYWSPLAAGHALGRLGELVAMQEGAQ</sequence>
<feature type="domain" description="SnoaL-like" evidence="1">
    <location>
        <begin position="18"/>
        <end position="120"/>
    </location>
</feature>
<dbReference type="Proteomes" id="UP000274843">
    <property type="component" value="Unassembled WGS sequence"/>
</dbReference>
<proteinExistence type="predicted"/>
<dbReference type="InterPro" id="IPR032710">
    <property type="entry name" value="NTF2-like_dom_sf"/>
</dbReference>
<accession>A0A3N2GQL2</accession>
<dbReference type="Gene3D" id="3.10.450.50">
    <property type="match status" value="1"/>
</dbReference>
<evidence type="ECO:0000313" key="2">
    <source>
        <dbReference type="EMBL" id="ROS38813.1"/>
    </source>
</evidence>
<protein>
    <recommendedName>
        <fullName evidence="1">SnoaL-like domain-containing protein</fullName>
    </recommendedName>
</protein>
<dbReference type="AlphaFoldDB" id="A0A3N2GQL2"/>
<name>A0A3N2GQL2_9PSEU</name>
<dbReference type="SUPFAM" id="SSF54427">
    <property type="entry name" value="NTF2-like"/>
    <property type="match status" value="1"/>
</dbReference>
<keyword evidence="3" id="KW-1185">Reference proteome</keyword>
<dbReference type="InterPro" id="IPR037401">
    <property type="entry name" value="SnoaL-like"/>
</dbReference>